<dbReference type="Proteomes" id="UP000499080">
    <property type="component" value="Unassembled WGS sequence"/>
</dbReference>
<dbReference type="AlphaFoldDB" id="A0A4Y2BN32"/>
<name>A0A4Y2BN32_ARAVE</name>
<evidence type="ECO:0000313" key="1">
    <source>
        <dbReference type="EMBL" id="GBL92666.1"/>
    </source>
</evidence>
<comment type="caution">
    <text evidence="1">The sequence shown here is derived from an EMBL/GenBank/DDBJ whole genome shotgun (WGS) entry which is preliminary data.</text>
</comment>
<keyword evidence="2" id="KW-1185">Reference proteome</keyword>
<reference evidence="1 2" key="1">
    <citation type="journal article" date="2019" name="Sci. Rep.">
        <title>Orb-weaving spider Araneus ventricosus genome elucidates the spidroin gene catalogue.</title>
        <authorList>
            <person name="Kono N."/>
            <person name="Nakamura H."/>
            <person name="Ohtoshi R."/>
            <person name="Moran D.A.P."/>
            <person name="Shinohara A."/>
            <person name="Yoshida Y."/>
            <person name="Fujiwara M."/>
            <person name="Mori M."/>
            <person name="Tomita M."/>
            <person name="Arakawa K."/>
        </authorList>
    </citation>
    <scope>NUCLEOTIDE SEQUENCE [LARGE SCALE GENOMIC DNA]</scope>
</reference>
<sequence>MSLQCQLAASSSYGDFEACVNLLQACCTLVVTNLQTCSANLLQTKIAIWVPLKTSPAHQREDNYPLDRFNTHQAHLHGSSFVKAGFELRTLQS</sequence>
<accession>A0A4Y2BN32</accession>
<evidence type="ECO:0000313" key="2">
    <source>
        <dbReference type="Proteomes" id="UP000499080"/>
    </source>
</evidence>
<gene>
    <name evidence="1" type="ORF">AVEN_119067_1</name>
</gene>
<proteinExistence type="predicted"/>
<organism evidence="1 2">
    <name type="scientific">Araneus ventricosus</name>
    <name type="common">Orbweaver spider</name>
    <name type="synonym">Epeira ventricosa</name>
    <dbReference type="NCBI Taxonomy" id="182803"/>
    <lineage>
        <taxon>Eukaryota</taxon>
        <taxon>Metazoa</taxon>
        <taxon>Ecdysozoa</taxon>
        <taxon>Arthropoda</taxon>
        <taxon>Chelicerata</taxon>
        <taxon>Arachnida</taxon>
        <taxon>Araneae</taxon>
        <taxon>Araneomorphae</taxon>
        <taxon>Entelegynae</taxon>
        <taxon>Araneoidea</taxon>
        <taxon>Araneidae</taxon>
        <taxon>Araneus</taxon>
    </lineage>
</organism>
<protein>
    <submittedName>
        <fullName evidence="1">Uncharacterized protein</fullName>
    </submittedName>
</protein>
<dbReference type="EMBL" id="BGPR01000088">
    <property type="protein sequence ID" value="GBL92666.1"/>
    <property type="molecule type" value="Genomic_DNA"/>
</dbReference>